<sequence length="487" mass="55084">MRTEEESRSVTACQDWMSLLRTLERDQILQVLSDGFCRNCQVLLKDRIHKKVGDVSFSSDNNKRAVDVPSQSGNAPIARSSENASMESCDKRFDQQECTPPQTIPIHSSTQRGYTANSWPASINSKRNSVEHSASPVLFNDATRGDSSFICGGLLEDPNKHNRVLQVGREKDFIHIESINGRRTNVLQGLELHTQVFNANEQKEIVDCVYNLQRMGQRGQLRERTYSEPRKWMRGKGRVTIQFGCCYNYAVDRNGNPPGIVRNEDVDPLPPLFKQMIKRMVSWHILPPTCIPDSCIVNIYDEGDCIPPHIDHHDFVRPFCTVSFLTECDILFGSNLKVVGPGEFSGPVSLPLPVGSVLILNGNAADIAKHCVPGVPARRISITFRKMDNSKIPYNFSHDPELQEMKPFVHSPFSKSKIPQDEQGKPYSYFPVKSQVQHNLHQDDELNRTESKSGKKRNINPSFVLEKDDFPPLGSLRSVNRRNVSRQ</sequence>
<dbReference type="eggNOG" id="KOG4176">
    <property type="taxonomic scope" value="Eukaryota"/>
</dbReference>
<evidence type="ECO:0000313" key="4">
    <source>
        <dbReference type="EMBL" id="ONI36103.1"/>
    </source>
</evidence>
<feature type="compositionally biased region" description="Basic and acidic residues" evidence="2">
    <location>
        <begin position="440"/>
        <end position="453"/>
    </location>
</feature>
<dbReference type="EMBL" id="CM007651">
    <property type="protein sequence ID" value="ONI36103.1"/>
    <property type="molecule type" value="Genomic_DNA"/>
</dbReference>
<organism evidence="4 5">
    <name type="scientific">Prunus persica</name>
    <name type="common">Peach</name>
    <name type="synonym">Amygdalus persica</name>
    <dbReference type="NCBI Taxonomy" id="3760"/>
    <lineage>
        <taxon>Eukaryota</taxon>
        <taxon>Viridiplantae</taxon>
        <taxon>Streptophyta</taxon>
        <taxon>Embryophyta</taxon>
        <taxon>Tracheophyta</taxon>
        <taxon>Spermatophyta</taxon>
        <taxon>Magnoliopsida</taxon>
        <taxon>eudicotyledons</taxon>
        <taxon>Gunneridae</taxon>
        <taxon>Pentapetalae</taxon>
        <taxon>rosids</taxon>
        <taxon>fabids</taxon>
        <taxon>Rosales</taxon>
        <taxon>Rosaceae</taxon>
        <taxon>Amygdaloideae</taxon>
        <taxon>Amygdaleae</taxon>
        <taxon>Prunus</taxon>
    </lineage>
</organism>
<dbReference type="OrthoDB" id="271595at2759"/>
<dbReference type="InterPro" id="IPR037151">
    <property type="entry name" value="AlkB-like_sf"/>
</dbReference>
<feature type="compositionally biased region" description="Polar residues" evidence="2">
    <location>
        <begin position="69"/>
        <end position="86"/>
    </location>
</feature>
<comment type="similarity">
    <text evidence="1">Belongs to the alkB family.</text>
</comment>
<dbReference type="Pfam" id="PF13532">
    <property type="entry name" value="2OG-FeII_Oxy_2"/>
    <property type="match status" value="1"/>
</dbReference>
<feature type="region of interest" description="Disordered" evidence="2">
    <location>
        <begin position="59"/>
        <end position="120"/>
    </location>
</feature>
<evidence type="ECO:0000259" key="3">
    <source>
        <dbReference type="PROSITE" id="PS51471"/>
    </source>
</evidence>
<dbReference type="PROSITE" id="PS51471">
    <property type="entry name" value="FE2OG_OXY"/>
    <property type="match status" value="1"/>
</dbReference>
<dbReference type="GO" id="GO:0006402">
    <property type="term" value="P:mRNA catabolic process"/>
    <property type="evidence" value="ECO:0007669"/>
    <property type="project" value="InterPro"/>
</dbReference>
<dbReference type="SMR" id="A0A251RJF7"/>
<dbReference type="Gene3D" id="2.60.120.590">
    <property type="entry name" value="Alpha-ketoglutarate-dependent dioxygenase AlkB-like"/>
    <property type="match status" value="1"/>
</dbReference>
<feature type="compositionally biased region" description="Polar residues" evidence="2">
    <location>
        <begin position="96"/>
        <end position="120"/>
    </location>
</feature>
<feature type="domain" description="Fe2OG dioxygenase" evidence="3">
    <location>
        <begin position="291"/>
        <end position="388"/>
    </location>
</feature>
<dbReference type="Proteomes" id="UP000006882">
    <property type="component" value="Chromosome G1"/>
</dbReference>
<dbReference type="Gramene" id="ONI36103">
    <property type="protein sequence ID" value="ONI36103"/>
    <property type="gene ID" value="PRUPE_1G569500"/>
</dbReference>
<evidence type="ECO:0000313" key="5">
    <source>
        <dbReference type="Proteomes" id="UP000006882"/>
    </source>
</evidence>
<gene>
    <name evidence="4" type="ORF">PRUPE_1G569500</name>
</gene>
<feature type="region of interest" description="Disordered" evidence="2">
    <location>
        <begin position="438"/>
        <end position="487"/>
    </location>
</feature>
<dbReference type="InterPro" id="IPR005123">
    <property type="entry name" value="Oxoglu/Fe-dep_dioxygenase_dom"/>
</dbReference>
<dbReference type="InterPro" id="IPR044842">
    <property type="entry name" value="ALKBH9B/ALKBH10B-like"/>
</dbReference>
<dbReference type="GO" id="GO:0003729">
    <property type="term" value="F:mRNA binding"/>
    <property type="evidence" value="ECO:0007669"/>
    <property type="project" value="InterPro"/>
</dbReference>
<accession>A0A251RJF7</accession>
<reference evidence="4 5" key="1">
    <citation type="journal article" date="2013" name="Nat. Genet.">
        <title>The high-quality draft genome of peach (Prunus persica) identifies unique patterns of genetic diversity, domestication and genome evolution.</title>
        <authorList>
            <consortium name="International Peach Genome Initiative"/>
            <person name="Verde I."/>
            <person name="Abbott A.G."/>
            <person name="Scalabrin S."/>
            <person name="Jung S."/>
            <person name="Shu S."/>
            <person name="Marroni F."/>
            <person name="Zhebentyayeva T."/>
            <person name="Dettori M.T."/>
            <person name="Grimwood J."/>
            <person name="Cattonaro F."/>
            <person name="Zuccolo A."/>
            <person name="Rossini L."/>
            <person name="Jenkins J."/>
            <person name="Vendramin E."/>
            <person name="Meisel L.A."/>
            <person name="Decroocq V."/>
            <person name="Sosinski B."/>
            <person name="Prochnik S."/>
            <person name="Mitros T."/>
            <person name="Policriti A."/>
            <person name="Cipriani G."/>
            <person name="Dondini L."/>
            <person name="Ficklin S."/>
            <person name="Goodstein D.M."/>
            <person name="Xuan P."/>
            <person name="Del Fabbro C."/>
            <person name="Aramini V."/>
            <person name="Copetti D."/>
            <person name="Gonzalez S."/>
            <person name="Horner D.S."/>
            <person name="Falchi R."/>
            <person name="Lucas S."/>
            <person name="Mica E."/>
            <person name="Maldonado J."/>
            <person name="Lazzari B."/>
            <person name="Bielenberg D."/>
            <person name="Pirona R."/>
            <person name="Miculan M."/>
            <person name="Barakat A."/>
            <person name="Testolin R."/>
            <person name="Stella A."/>
            <person name="Tartarini S."/>
            <person name="Tonutti P."/>
            <person name="Arus P."/>
            <person name="Orellana A."/>
            <person name="Wells C."/>
            <person name="Main D."/>
            <person name="Vizzotto G."/>
            <person name="Silva H."/>
            <person name="Salamini F."/>
            <person name="Schmutz J."/>
            <person name="Morgante M."/>
            <person name="Rokhsar D.S."/>
        </authorList>
    </citation>
    <scope>NUCLEOTIDE SEQUENCE [LARGE SCALE GENOMIC DNA]</scope>
    <source>
        <strain evidence="5">cv. Nemared</strain>
    </source>
</reference>
<dbReference type="InterPro" id="IPR027450">
    <property type="entry name" value="AlkB-like"/>
</dbReference>
<protein>
    <recommendedName>
        <fullName evidence="3">Fe2OG dioxygenase domain-containing protein</fullName>
    </recommendedName>
</protein>
<dbReference type="PANTHER" id="PTHR31447:SF1">
    <property type="entry name" value="OS06G0138200 PROTEIN"/>
    <property type="match status" value="1"/>
</dbReference>
<dbReference type="SUPFAM" id="SSF51197">
    <property type="entry name" value="Clavaminate synthase-like"/>
    <property type="match status" value="1"/>
</dbReference>
<evidence type="ECO:0000256" key="2">
    <source>
        <dbReference type="SAM" id="MobiDB-lite"/>
    </source>
</evidence>
<dbReference type="AlphaFoldDB" id="A0A251RJF7"/>
<name>A0A251RJF7_PRUPE</name>
<evidence type="ECO:0000256" key="1">
    <source>
        <dbReference type="ARBA" id="ARBA00007879"/>
    </source>
</evidence>
<dbReference type="GO" id="GO:0032451">
    <property type="term" value="F:demethylase activity"/>
    <property type="evidence" value="ECO:0007669"/>
    <property type="project" value="InterPro"/>
</dbReference>
<keyword evidence="5" id="KW-1185">Reference proteome</keyword>
<dbReference type="STRING" id="3760.A0A251RJF7"/>
<proteinExistence type="inferred from homology"/>
<dbReference type="PANTHER" id="PTHR31447">
    <property type="entry name" value="HYDROXYPROLINE-RICH GLYCOPROTEIN FAMILY PROTEIN-RELATED"/>
    <property type="match status" value="1"/>
</dbReference>